<sequence>MNSVSNVLFFSLVRGSHMAKTITSVKIMGFGKQSDTPQALGEVLRSISSLTNLELFPAGCQYDPMDLEHSLWERLGLSRCKALQVLELPIPFAQHVNEMCMWLIHWFSAVPHLPVSIKEMQFAMVCLPKVPVASSNPNMGLWAVLDRAIMDAPPQIHVKITLKEGLMSQITPAAEREAMKVVVFECLPETVKSGRLVVFE</sequence>
<dbReference type="OrthoDB" id="2788229at2759"/>
<accession>A0A371CW32</accession>
<dbReference type="Proteomes" id="UP000256964">
    <property type="component" value="Unassembled WGS sequence"/>
</dbReference>
<evidence type="ECO:0000313" key="1">
    <source>
        <dbReference type="EMBL" id="RDX44470.1"/>
    </source>
</evidence>
<gene>
    <name evidence="1" type="ORF">OH76DRAFT_1094414</name>
</gene>
<reference evidence="1 2" key="1">
    <citation type="journal article" date="2018" name="Biotechnol. Biofuels">
        <title>Integrative visual omics of the white-rot fungus Polyporus brumalis exposes the biotechnological potential of its oxidative enzymes for delignifying raw plant biomass.</title>
        <authorList>
            <person name="Miyauchi S."/>
            <person name="Rancon A."/>
            <person name="Drula E."/>
            <person name="Hage H."/>
            <person name="Chaduli D."/>
            <person name="Favel A."/>
            <person name="Grisel S."/>
            <person name="Henrissat B."/>
            <person name="Herpoel-Gimbert I."/>
            <person name="Ruiz-Duenas F.J."/>
            <person name="Chevret D."/>
            <person name="Hainaut M."/>
            <person name="Lin J."/>
            <person name="Wang M."/>
            <person name="Pangilinan J."/>
            <person name="Lipzen A."/>
            <person name="Lesage-Meessen L."/>
            <person name="Navarro D."/>
            <person name="Riley R."/>
            <person name="Grigoriev I.V."/>
            <person name="Zhou S."/>
            <person name="Raouche S."/>
            <person name="Rosso M.N."/>
        </authorList>
    </citation>
    <scope>NUCLEOTIDE SEQUENCE [LARGE SCALE GENOMIC DNA]</scope>
    <source>
        <strain evidence="1 2">BRFM 1820</strain>
    </source>
</reference>
<protein>
    <submittedName>
        <fullName evidence="1">Uncharacterized protein</fullName>
    </submittedName>
</protein>
<dbReference type="AlphaFoldDB" id="A0A371CW32"/>
<keyword evidence="2" id="KW-1185">Reference proteome</keyword>
<dbReference type="EMBL" id="KZ857449">
    <property type="protein sequence ID" value="RDX44470.1"/>
    <property type="molecule type" value="Genomic_DNA"/>
</dbReference>
<organism evidence="1 2">
    <name type="scientific">Lentinus brumalis</name>
    <dbReference type="NCBI Taxonomy" id="2498619"/>
    <lineage>
        <taxon>Eukaryota</taxon>
        <taxon>Fungi</taxon>
        <taxon>Dikarya</taxon>
        <taxon>Basidiomycota</taxon>
        <taxon>Agaricomycotina</taxon>
        <taxon>Agaricomycetes</taxon>
        <taxon>Polyporales</taxon>
        <taxon>Polyporaceae</taxon>
        <taxon>Lentinus</taxon>
    </lineage>
</organism>
<evidence type="ECO:0000313" key="2">
    <source>
        <dbReference type="Proteomes" id="UP000256964"/>
    </source>
</evidence>
<name>A0A371CW32_9APHY</name>
<proteinExistence type="predicted"/>